<dbReference type="Proteomes" id="UP000663792">
    <property type="component" value="Unassembled WGS sequence"/>
</dbReference>
<evidence type="ECO:0000313" key="3">
    <source>
        <dbReference type="Proteomes" id="UP000663792"/>
    </source>
</evidence>
<gene>
    <name evidence="2" type="ORF">JL106_07960</name>
</gene>
<dbReference type="Gene3D" id="3.40.430.10">
    <property type="entry name" value="Dihydrofolate Reductase, subunit A"/>
    <property type="match status" value="1"/>
</dbReference>
<dbReference type="GO" id="GO:0009231">
    <property type="term" value="P:riboflavin biosynthetic process"/>
    <property type="evidence" value="ECO:0007669"/>
    <property type="project" value="InterPro"/>
</dbReference>
<comment type="caution">
    <text evidence="2">The sequence shown here is derived from an EMBL/GenBank/DDBJ whole genome shotgun (WGS) entry which is preliminary data.</text>
</comment>
<feature type="domain" description="Bacterial bifunctional deaminase-reductase C-terminal" evidence="1">
    <location>
        <begin position="6"/>
        <end position="165"/>
    </location>
</feature>
<dbReference type="InterPro" id="IPR002734">
    <property type="entry name" value="RibDG_C"/>
</dbReference>
<evidence type="ECO:0000313" key="2">
    <source>
        <dbReference type="EMBL" id="MBM9467212.1"/>
    </source>
</evidence>
<dbReference type="Pfam" id="PF01872">
    <property type="entry name" value="RibD_C"/>
    <property type="match status" value="1"/>
</dbReference>
<dbReference type="SUPFAM" id="SSF53597">
    <property type="entry name" value="Dihydrofolate reductase-like"/>
    <property type="match status" value="1"/>
</dbReference>
<organism evidence="2 3">
    <name type="scientific">Nakamurella leprariae</name>
    <dbReference type="NCBI Taxonomy" id="2803911"/>
    <lineage>
        <taxon>Bacteria</taxon>
        <taxon>Bacillati</taxon>
        <taxon>Actinomycetota</taxon>
        <taxon>Actinomycetes</taxon>
        <taxon>Nakamurellales</taxon>
        <taxon>Nakamurellaceae</taxon>
        <taxon>Nakamurella</taxon>
    </lineage>
</organism>
<dbReference type="RefSeq" id="WP_205260168.1">
    <property type="nucleotide sequence ID" value="NZ_JAERWK010000010.1"/>
</dbReference>
<proteinExistence type="predicted"/>
<name>A0A938YF04_9ACTN</name>
<reference evidence="2" key="1">
    <citation type="submission" date="2021-01" db="EMBL/GenBank/DDBJ databases">
        <title>YIM 132084 draft genome.</title>
        <authorList>
            <person name="An D."/>
        </authorList>
    </citation>
    <scope>NUCLEOTIDE SEQUENCE</scope>
    <source>
        <strain evidence="2">YIM 132084</strain>
    </source>
</reference>
<dbReference type="InterPro" id="IPR024072">
    <property type="entry name" value="DHFR-like_dom_sf"/>
</dbReference>
<keyword evidence="3" id="KW-1185">Reference proteome</keyword>
<protein>
    <submittedName>
        <fullName evidence="2">Dihydrofolate reductase family protein</fullName>
    </submittedName>
</protein>
<evidence type="ECO:0000259" key="1">
    <source>
        <dbReference type="Pfam" id="PF01872"/>
    </source>
</evidence>
<dbReference type="GO" id="GO:0008703">
    <property type="term" value="F:5-amino-6-(5-phosphoribosylamino)uracil reductase activity"/>
    <property type="evidence" value="ECO:0007669"/>
    <property type="project" value="InterPro"/>
</dbReference>
<accession>A0A938YF04</accession>
<dbReference type="AlphaFoldDB" id="A0A938YF04"/>
<sequence length="184" mass="19884">MLAQQWVSVDGFAAGPNGGQDLFEAIDDPAPSERANIALLRDVDVVLLGRRTYETFSSFWPTATGEPMAEYVNAVPKVVASRTLTAAPWGDRPPAAVTSDAAAWLRSVKIQPGGAVLVWGSLVLMRSLLTAGLIDQLELLVAPIALGRGTPLVDPDRPVRLDLLEGQVWESGTARLRYRVRRPD</sequence>
<dbReference type="EMBL" id="JAERWK010000010">
    <property type="protein sequence ID" value="MBM9467212.1"/>
    <property type="molecule type" value="Genomic_DNA"/>
</dbReference>